<dbReference type="KEGG" id="fls:GLV81_18175"/>
<name>A0A6I6GMN7_9BACT</name>
<sequence>MKLPEDIQELFYKTLSGDVTPLAFEQWLYTDNRLETLLPSSDYLDLISYGYKGEQVKYGLYQLLEKHIEKGDYEKWKLLKLLYKALQRDESLPQILMHLYELYWKGYDFLNDLALRYGLQLEVPYGLADSWDQLSQHEQHTLLNSLNPNLPADIQRVIGWLENEQVVLTGKQNEYGHYLFIDNRTTEERKSRYESVELAVASSKPWWIFWQR</sequence>
<reference evidence="1 2" key="1">
    <citation type="submission" date="2019-11" db="EMBL/GenBank/DDBJ databases">
        <authorList>
            <person name="Im W.T."/>
        </authorList>
    </citation>
    <scope>NUCLEOTIDE SEQUENCE [LARGE SCALE GENOMIC DNA]</scope>
    <source>
        <strain evidence="1 2">SB-02</strain>
    </source>
</reference>
<accession>A0A6I6GMN7</accession>
<organism evidence="1 2">
    <name type="scientific">Phnomibacter ginsenosidimutans</name>
    <dbReference type="NCBI Taxonomy" id="2676868"/>
    <lineage>
        <taxon>Bacteria</taxon>
        <taxon>Pseudomonadati</taxon>
        <taxon>Bacteroidota</taxon>
        <taxon>Chitinophagia</taxon>
        <taxon>Chitinophagales</taxon>
        <taxon>Chitinophagaceae</taxon>
        <taxon>Phnomibacter</taxon>
    </lineage>
</organism>
<dbReference type="EMBL" id="CP046566">
    <property type="protein sequence ID" value="QGW29785.1"/>
    <property type="molecule type" value="Genomic_DNA"/>
</dbReference>
<dbReference type="RefSeq" id="WP_157480305.1">
    <property type="nucleotide sequence ID" value="NZ_CP046566.1"/>
</dbReference>
<evidence type="ECO:0000313" key="1">
    <source>
        <dbReference type="EMBL" id="QGW29785.1"/>
    </source>
</evidence>
<protein>
    <submittedName>
        <fullName evidence="1">Uncharacterized protein</fullName>
    </submittedName>
</protein>
<dbReference type="AlphaFoldDB" id="A0A6I6GMN7"/>
<proteinExistence type="predicted"/>
<dbReference type="Proteomes" id="UP000426027">
    <property type="component" value="Chromosome"/>
</dbReference>
<evidence type="ECO:0000313" key="2">
    <source>
        <dbReference type="Proteomes" id="UP000426027"/>
    </source>
</evidence>
<keyword evidence="2" id="KW-1185">Reference proteome</keyword>
<gene>
    <name evidence="1" type="ORF">GLV81_18175</name>
</gene>